<dbReference type="GeneID" id="73338"/>
<dbReference type="Proteomes" id="UP000000589">
    <property type="component" value="Chromosome 2"/>
</dbReference>
<reference evidence="2 4" key="2">
    <citation type="journal article" date="2011" name="PLoS Biol.">
        <title>Modernizing reference genome assemblies.</title>
        <authorList>
            <person name="Church D.M."/>
            <person name="Schneider V.A."/>
            <person name="Graves T."/>
            <person name="Auger K."/>
            <person name="Cunningham F."/>
            <person name="Bouk N."/>
            <person name="Chen H.C."/>
            <person name="Agarwala R."/>
            <person name="McLaren W.M."/>
            <person name="Ritchie G.R."/>
            <person name="Albracht D."/>
            <person name="Kremitzki M."/>
            <person name="Rock S."/>
            <person name="Kotkiewicz H."/>
            <person name="Kremitzki C."/>
            <person name="Wollam A."/>
            <person name="Trani L."/>
            <person name="Fulton L."/>
            <person name="Fulton R."/>
            <person name="Matthews L."/>
            <person name="Whitehead S."/>
            <person name="Chow W."/>
            <person name="Torrance J."/>
            <person name="Dunn M."/>
            <person name="Harden G."/>
            <person name="Threadgold G."/>
            <person name="Wood J."/>
            <person name="Collins J."/>
            <person name="Heath P."/>
            <person name="Griffiths G."/>
            <person name="Pelan S."/>
            <person name="Grafham D."/>
            <person name="Eichler E.E."/>
            <person name="Weinstock G."/>
            <person name="Mardis E.R."/>
            <person name="Wilson R.K."/>
            <person name="Howe K."/>
            <person name="Flicek P."/>
            <person name="Hubbard T."/>
        </authorList>
    </citation>
    <scope>NUCLEOTIDE SEQUENCE [LARGE SCALE GENOMIC DNA]</scope>
    <source>
        <strain evidence="2 4">C57BL/6J</strain>
    </source>
</reference>
<dbReference type="RefSeq" id="NP_001342563.1">
    <property type="nucleotide sequence ID" value="NM_001355634.1"/>
</dbReference>
<dbReference type="HOGENOM" id="CLU_1626514_0_0_1"/>
<evidence type="ECO:0000313" key="4">
    <source>
        <dbReference type="Proteomes" id="UP000000589"/>
    </source>
</evidence>
<evidence type="ECO:0000313" key="2">
    <source>
        <dbReference type="Ensembl" id="ENSMUSP00000118487.2"/>
    </source>
</evidence>
<dbReference type="SMR" id="A2ASB0"/>
<reference evidence="2" key="4">
    <citation type="submission" date="2025-09" db="UniProtKB">
        <authorList>
            <consortium name="Ensembl"/>
        </authorList>
    </citation>
    <scope>IDENTIFICATION</scope>
    <source>
        <strain evidence="2">C57BL/6J</strain>
    </source>
</reference>
<dbReference type="MGI" id="MGI:1920588">
    <property type="gene designation" value="Itpripl1"/>
</dbReference>
<gene>
    <name evidence="2 3" type="primary">Itpripl1</name>
</gene>
<feature type="chain" id="PRO_5002642751" evidence="1">
    <location>
        <begin position="17"/>
        <end position="163"/>
    </location>
</feature>
<name>A2ASB0_MOUSE</name>
<organism evidence="2 4">
    <name type="scientific">Mus musculus</name>
    <name type="common">Mouse</name>
    <dbReference type="NCBI Taxonomy" id="10090"/>
    <lineage>
        <taxon>Eukaryota</taxon>
        <taxon>Metazoa</taxon>
        <taxon>Chordata</taxon>
        <taxon>Craniata</taxon>
        <taxon>Vertebrata</taxon>
        <taxon>Euteleostomi</taxon>
        <taxon>Mammalia</taxon>
        <taxon>Eutheria</taxon>
        <taxon>Euarchontoglires</taxon>
        <taxon>Glires</taxon>
        <taxon>Rodentia</taxon>
        <taxon>Myomorpha</taxon>
        <taxon>Muroidea</taxon>
        <taxon>Muridae</taxon>
        <taxon>Murinae</taxon>
        <taxon>Mus</taxon>
        <taxon>Mus</taxon>
    </lineage>
</organism>
<dbReference type="AGR" id="MGI:1920588"/>
<dbReference type="Antibodypedia" id="3069">
    <property type="antibodies" value="98 antibodies from 17 providers"/>
</dbReference>
<keyword evidence="4" id="KW-1185">Reference proteome</keyword>
<proteinExistence type="predicted"/>
<evidence type="ECO:0000256" key="1">
    <source>
        <dbReference type="SAM" id="SignalP"/>
    </source>
</evidence>
<dbReference type="Bgee" id="ENSMUSG00000074825">
    <property type="expression patterns" value="Expressed in seminiferous tubule of testis and 71 other cell types or tissues"/>
</dbReference>
<dbReference type="GeneTree" id="ENSGT01050000244827"/>
<dbReference type="ProteomicsDB" id="322191"/>
<reference evidence="2" key="3">
    <citation type="submission" date="2025-08" db="UniProtKB">
        <authorList>
            <consortium name="Ensembl"/>
        </authorList>
    </citation>
    <scope>IDENTIFICATION</scope>
    <source>
        <strain evidence="2">C57BL/6J</strain>
    </source>
</reference>
<evidence type="ECO:0000313" key="3">
    <source>
        <dbReference type="MGI" id="MGI:1920588"/>
    </source>
</evidence>
<accession>A2ASB0</accession>
<dbReference type="ExpressionAtlas" id="A2ASB0">
    <property type="expression patterns" value="baseline and differential"/>
</dbReference>
<dbReference type="CTD" id="150771"/>
<dbReference type="VEuPathDB" id="HostDB:ENSMUSG00000074825"/>
<dbReference type="Ensembl" id="ENSMUST00000132773.2">
    <property type="protein sequence ID" value="ENSMUSP00000118487.2"/>
    <property type="gene ID" value="ENSMUSG00000074825.5"/>
</dbReference>
<dbReference type="AlphaFoldDB" id="A2ASB0"/>
<reference evidence="2 4" key="1">
    <citation type="journal article" date="2009" name="PLoS Biol.">
        <title>Lineage-specific biology revealed by a finished genome assembly of the mouse.</title>
        <authorList>
            <consortium name="Mouse Genome Sequencing Consortium"/>
            <person name="Church D.M."/>
            <person name="Goodstadt L."/>
            <person name="Hillier L.W."/>
            <person name="Zody M.C."/>
            <person name="Goldstein S."/>
            <person name="She X."/>
            <person name="Bult C.J."/>
            <person name="Agarwala R."/>
            <person name="Cherry J.L."/>
            <person name="DiCuccio M."/>
            <person name="Hlavina W."/>
            <person name="Kapustin Y."/>
            <person name="Meric P."/>
            <person name="Maglott D."/>
            <person name="Birtle Z."/>
            <person name="Marques A.C."/>
            <person name="Graves T."/>
            <person name="Zhou S."/>
            <person name="Teague B."/>
            <person name="Potamousis K."/>
            <person name="Churas C."/>
            <person name="Place M."/>
            <person name="Herschleb J."/>
            <person name="Runnheim R."/>
            <person name="Forrest D."/>
            <person name="Amos-Landgraf J."/>
            <person name="Schwartz D.C."/>
            <person name="Cheng Z."/>
            <person name="Lindblad-Toh K."/>
            <person name="Eichler E.E."/>
            <person name="Ponting C.P."/>
        </authorList>
    </citation>
    <scope>NUCLEOTIDE SEQUENCE [LARGE SCALE GENOMIC DNA]</scope>
    <source>
        <strain evidence="2 4">C57BL/6J</strain>
    </source>
</reference>
<keyword evidence="1" id="KW-0732">Signal</keyword>
<protein>
    <submittedName>
        <fullName evidence="2">Inositol 1,4,5-triphosphate receptor interacting protein-like 1</fullName>
    </submittedName>
</protein>
<feature type="signal peptide" evidence="1">
    <location>
        <begin position="1"/>
        <end position="16"/>
    </location>
</feature>
<sequence length="163" mass="18819">MAVISLMFLAVMYVVHHPLMVSDRMDLDTLARSRQLEKRMSEEMRQLEMEFEERSRAAEQKQKVENFWRGDTSSDQKPWKPFTNIISKMPSVTCPAPVSLWRALWMISLRPAGCSAAGRLTHSWRTAWALGLPLRSGEPSTRPRISMSWCPLSLPRALCLSWR</sequence>